<comment type="caution">
    <text evidence="2">The sequence shown here is derived from an EMBL/GenBank/DDBJ whole genome shotgun (WGS) entry which is preliminary data.</text>
</comment>
<dbReference type="EMBL" id="VSSQ01022735">
    <property type="protein sequence ID" value="MPM69241.1"/>
    <property type="molecule type" value="Genomic_DNA"/>
</dbReference>
<evidence type="ECO:0000256" key="1">
    <source>
        <dbReference type="SAM" id="MobiDB-lite"/>
    </source>
</evidence>
<accession>A0A645BX61</accession>
<gene>
    <name evidence="2" type="ORF">SDC9_116185</name>
</gene>
<sequence length="143" mass="14823">MRAVGRAIGQADGGAQLHEGLIKVSGSMDGNQPGQQPGNPLFRDLSGDVALVARDAGDHAKHVPVHRRRGQAEGDGSNSPRRIVAHAVQGTDAVVIGGKHAPVLLHHLPGGPLKIAGSVIIAQPLPKLKDFVLLGVRQLGHRG</sequence>
<feature type="region of interest" description="Disordered" evidence="1">
    <location>
        <begin position="57"/>
        <end position="79"/>
    </location>
</feature>
<organism evidence="2">
    <name type="scientific">bioreactor metagenome</name>
    <dbReference type="NCBI Taxonomy" id="1076179"/>
    <lineage>
        <taxon>unclassified sequences</taxon>
        <taxon>metagenomes</taxon>
        <taxon>ecological metagenomes</taxon>
    </lineage>
</organism>
<proteinExistence type="predicted"/>
<reference evidence="2" key="1">
    <citation type="submission" date="2019-08" db="EMBL/GenBank/DDBJ databases">
        <authorList>
            <person name="Kucharzyk K."/>
            <person name="Murdoch R.W."/>
            <person name="Higgins S."/>
            <person name="Loffler F."/>
        </authorList>
    </citation>
    <scope>NUCLEOTIDE SEQUENCE</scope>
</reference>
<dbReference type="AlphaFoldDB" id="A0A645BX61"/>
<name>A0A645BX61_9ZZZZ</name>
<evidence type="ECO:0000313" key="2">
    <source>
        <dbReference type="EMBL" id="MPM69241.1"/>
    </source>
</evidence>
<protein>
    <submittedName>
        <fullName evidence="2">Uncharacterized protein</fullName>
    </submittedName>
</protein>